<evidence type="ECO:0000313" key="2">
    <source>
        <dbReference type="Proteomes" id="UP000064007"/>
    </source>
</evidence>
<dbReference type="KEGG" id="mbat:BN1208_0504"/>
<gene>
    <name evidence="1" type="ORF">BN1208_0504</name>
</gene>
<dbReference type="STRING" id="1581557.BN1208_0504"/>
<evidence type="ECO:0000313" key="1">
    <source>
        <dbReference type="EMBL" id="CEZ19396.1"/>
    </source>
</evidence>
<keyword evidence="2" id="KW-1185">Reference proteome</keyword>
<sequence length="108" mass="12476">MGYRTSLVAISWWQSEYKVVDQTIEGDISLDKLKKKGIVHNVSDDVGYIDAGAIIRKCDFPEYYLPANDPYYDVTKKWFEKLPKQTEFIFAHFAEYGDNLTLALMGIK</sequence>
<protein>
    <submittedName>
        <fullName evidence="1">Uncharacterized protein</fullName>
    </submittedName>
</protein>
<dbReference type="Proteomes" id="UP000064007">
    <property type="component" value="Chromosome 1"/>
</dbReference>
<dbReference type="RefSeq" id="WP_046487591.1">
    <property type="nucleotide sequence ID" value="NZ_LN827929.1"/>
</dbReference>
<organism evidence="1 2">
    <name type="scientific">Candidatus Methylopumilus planktonicus</name>
    <dbReference type="NCBI Taxonomy" id="1581557"/>
    <lineage>
        <taxon>Bacteria</taxon>
        <taxon>Pseudomonadati</taxon>
        <taxon>Pseudomonadota</taxon>
        <taxon>Betaproteobacteria</taxon>
        <taxon>Nitrosomonadales</taxon>
        <taxon>Methylophilaceae</taxon>
        <taxon>Candidatus Methylopumilus</taxon>
    </lineage>
</organism>
<dbReference type="HOGENOM" id="CLU_2193825_0_0_4"/>
<accession>A0A0D6EV83</accession>
<dbReference type="EMBL" id="LN827929">
    <property type="protein sequence ID" value="CEZ19396.1"/>
    <property type="molecule type" value="Genomic_DNA"/>
</dbReference>
<dbReference type="AlphaFoldDB" id="A0A0D6EV83"/>
<reference evidence="2" key="1">
    <citation type="submission" date="2014-12" db="EMBL/GenBank/DDBJ databases">
        <authorList>
            <person name="Salcher M.M."/>
        </authorList>
    </citation>
    <scope>NUCLEOTIDE SEQUENCE [LARGE SCALE GENOMIC DNA]</scope>
    <source>
        <strain evidence="2">MMS-10A-171</strain>
    </source>
</reference>
<proteinExistence type="predicted"/>
<name>A0A0D6EV83_9PROT</name>